<dbReference type="InterPro" id="IPR029061">
    <property type="entry name" value="THDP-binding"/>
</dbReference>
<dbReference type="EMBL" id="BARV01034292">
    <property type="protein sequence ID" value="GAI58160.1"/>
    <property type="molecule type" value="Genomic_DNA"/>
</dbReference>
<dbReference type="GO" id="GO:0006086">
    <property type="term" value="P:pyruvate decarboxylation to acetyl-CoA"/>
    <property type="evidence" value="ECO:0007669"/>
    <property type="project" value="TreeGrafter"/>
</dbReference>
<dbReference type="Pfam" id="PF00676">
    <property type="entry name" value="E1_dh"/>
    <property type="match status" value="1"/>
</dbReference>
<dbReference type="SUPFAM" id="SSF52518">
    <property type="entry name" value="Thiamin diphosphate-binding fold (THDP-binding)"/>
    <property type="match status" value="1"/>
</dbReference>
<comment type="cofactor">
    <cofactor evidence="1">
        <name>thiamine diphosphate</name>
        <dbReference type="ChEBI" id="CHEBI:58937"/>
    </cofactor>
</comment>
<dbReference type="GO" id="GO:0004739">
    <property type="term" value="F:pyruvate dehydrogenase (acetyl-transferring) activity"/>
    <property type="evidence" value="ECO:0007669"/>
    <property type="project" value="TreeGrafter"/>
</dbReference>
<feature type="non-terminal residue" evidence="5">
    <location>
        <position position="1"/>
    </location>
</feature>
<dbReference type="PANTHER" id="PTHR11516">
    <property type="entry name" value="PYRUVATE DEHYDROGENASE E1 COMPONENT, ALPHA SUBUNIT BACTERIAL AND ORGANELLAR"/>
    <property type="match status" value="1"/>
</dbReference>
<keyword evidence="2" id="KW-0560">Oxidoreductase</keyword>
<reference evidence="5" key="1">
    <citation type="journal article" date="2014" name="Front. Microbiol.">
        <title>High frequency of phylogenetically diverse reductive dehalogenase-homologous genes in deep subseafloor sedimentary metagenomes.</title>
        <authorList>
            <person name="Kawai M."/>
            <person name="Futagami T."/>
            <person name="Toyoda A."/>
            <person name="Takaki Y."/>
            <person name="Nishi S."/>
            <person name="Hori S."/>
            <person name="Arai W."/>
            <person name="Tsubouchi T."/>
            <person name="Morono Y."/>
            <person name="Uchiyama I."/>
            <person name="Ito T."/>
            <person name="Fujiyama A."/>
            <person name="Inagaki F."/>
            <person name="Takami H."/>
        </authorList>
    </citation>
    <scope>NUCLEOTIDE SEQUENCE</scope>
    <source>
        <strain evidence="5">Expedition CK06-06</strain>
    </source>
</reference>
<evidence type="ECO:0000256" key="2">
    <source>
        <dbReference type="ARBA" id="ARBA00023002"/>
    </source>
</evidence>
<organism evidence="5">
    <name type="scientific">marine sediment metagenome</name>
    <dbReference type="NCBI Taxonomy" id="412755"/>
    <lineage>
        <taxon>unclassified sequences</taxon>
        <taxon>metagenomes</taxon>
        <taxon>ecological metagenomes</taxon>
    </lineage>
</organism>
<evidence type="ECO:0000259" key="4">
    <source>
        <dbReference type="Pfam" id="PF00676"/>
    </source>
</evidence>
<proteinExistence type="predicted"/>
<sequence>FFSSAIVGGCLSIALGTAIAIKRKGKARHVWCFVGDMASHTGIFHECTKYAKNFNLPISFVIEDNSYSVNTPTREVWGIDGRPSSDEEIYSMWGYPLPTGRIFQLDSNILYYRYERGFPHAGTGVWLKF</sequence>
<name>X1R4V6_9ZZZZ</name>
<evidence type="ECO:0000256" key="1">
    <source>
        <dbReference type="ARBA" id="ARBA00001964"/>
    </source>
</evidence>
<evidence type="ECO:0000313" key="5">
    <source>
        <dbReference type="EMBL" id="GAI58160.1"/>
    </source>
</evidence>
<protein>
    <recommendedName>
        <fullName evidence="4">Dehydrogenase E1 component domain-containing protein</fullName>
    </recommendedName>
</protein>
<gene>
    <name evidence="5" type="ORF">S06H3_53735</name>
</gene>
<evidence type="ECO:0000256" key="3">
    <source>
        <dbReference type="ARBA" id="ARBA00023052"/>
    </source>
</evidence>
<keyword evidence="3" id="KW-0786">Thiamine pyrophosphate</keyword>
<dbReference type="PANTHER" id="PTHR11516:SF41">
    <property type="entry name" value="3-METHYL-2-OXOBUTANOATE DEHYDROGENASE SUBUNIT ALPHA"/>
    <property type="match status" value="1"/>
</dbReference>
<dbReference type="AlphaFoldDB" id="X1R4V6"/>
<comment type="caution">
    <text evidence="5">The sequence shown here is derived from an EMBL/GenBank/DDBJ whole genome shotgun (WGS) entry which is preliminary data.</text>
</comment>
<feature type="domain" description="Dehydrogenase E1 component" evidence="4">
    <location>
        <begin position="4"/>
        <end position="75"/>
    </location>
</feature>
<dbReference type="InterPro" id="IPR050642">
    <property type="entry name" value="PDH_E1_Alpha_Subunit"/>
</dbReference>
<dbReference type="Gene3D" id="3.40.50.970">
    <property type="match status" value="1"/>
</dbReference>
<accession>X1R4V6</accession>
<dbReference type="InterPro" id="IPR001017">
    <property type="entry name" value="DH_E1"/>
</dbReference>